<protein>
    <submittedName>
        <fullName evidence="2">Uncharacterized protein</fullName>
    </submittedName>
</protein>
<proteinExistence type="predicted"/>
<name>A0ABR1BA04_POLSC</name>
<sequence>MSRKQKEPKSRILNPVILRRKRQKYSGESSPQNILRPPQDDDSRSTFVGSVSPDGGYHMLQVKREPSEASPVSYMYGGNVSPMYPGTSPGPPSPNSTPSPVPYTYTNMSSLRHSAGGGLIEVKPTDSNPFKAGPDGGVPLTYPNIFPAGSTGPEMTPDGAVLYVDQSNRLAGPNPAGKTGEVSNGSSPDVRISPKMEGDTIRSHGTGGNTMLDMDSQQYSLELNLGNLDSAELTRMAMMTDANLSENLSSNLTLDDKVTKSSMECDQNNMTDSFTRVANNVIQELVSLGDMSQGGPQH</sequence>
<accession>A0ABR1BA04</accession>
<dbReference type="EMBL" id="JAWJWF010000001">
    <property type="protein sequence ID" value="KAK6640288.1"/>
    <property type="molecule type" value="Genomic_DNA"/>
</dbReference>
<feature type="compositionally biased region" description="Pro residues" evidence="1">
    <location>
        <begin position="88"/>
        <end position="101"/>
    </location>
</feature>
<evidence type="ECO:0000313" key="2">
    <source>
        <dbReference type="EMBL" id="KAK6640288.1"/>
    </source>
</evidence>
<gene>
    <name evidence="2" type="ORF">RUM44_011974</name>
</gene>
<keyword evidence="3" id="KW-1185">Reference proteome</keyword>
<feature type="compositionally biased region" description="Basic and acidic residues" evidence="1">
    <location>
        <begin position="1"/>
        <end position="10"/>
    </location>
</feature>
<evidence type="ECO:0000313" key="3">
    <source>
        <dbReference type="Proteomes" id="UP001359485"/>
    </source>
</evidence>
<feature type="region of interest" description="Disordered" evidence="1">
    <location>
        <begin position="1"/>
        <end position="105"/>
    </location>
</feature>
<reference evidence="2 3" key="1">
    <citation type="submission" date="2023-09" db="EMBL/GenBank/DDBJ databases">
        <title>Genomes of two closely related lineages of the louse Polyplax serrata with different host specificities.</title>
        <authorList>
            <person name="Martinu J."/>
            <person name="Tarabai H."/>
            <person name="Stefka J."/>
            <person name="Hypsa V."/>
        </authorList>
    </citation>
    <scope>NUCLEOTIDE SEQUENCE [LARGE SCALE GENOMIC DNA]</scope>
    <source>
        <strain evidence="2">98ZLc_SE</strain>
    </source>
</reference>
<dbReference type="Proteomes" id="UP001359485">
    <property type="component" value="Unassembled WGS sequence"/>
</dbReference>
<organism evidence="2 3">
    <name type="scientific">Polyplax serrata</name>
    <name type="common">Common mouse louse</name>
    <dbReference type="NCBI Taxonomy" id="468196"/>
    <lineage>
        <taxon>Eukaryota</taxon>
        <taxon>Metazoa</taxon>
        <taxon>Ecdysozoa</taxon>
        <taxon>Arthropoda</taxon>
        <taxon>Hexapoda</taxon>
        <taxon>Insecta</taxon>
        <taxon>Pterygota</taxon>
        <taxon>Neoptera</taxon>
        <taxon>Paraneoptera</taxon>
        <taxon>Psocodea</taxon>
        <taxon>Troctomorpha</taxon>
        <taxon>Phthiraptera</taxon>
        <taxon>Anoplura</taxon>
        <taxon>Polyplacidae</taxon>
        <taxon>Polyplax</taxon>
    </lineage>
</organism>
<evidence type="ECO:0000256" key="1">
    <source>
        <dbReference type="SAM" id="MobiDB-lite"/>
    </source>
</evidence>
<comment type="caution">
    <text evidence="2">The sequence shown here is derived from an EMBL/GenBank/DDBJ whole genome shotgun (WGS) entry which is preliminary data.</text>
</comment>
<feature type="region of interest" description="Disordered" evidence="1">
    <location>
        <begin position="172"/>
        <end position="202"/>
    </location>
</feature>
<feature type="compositionally biased region" description="Basic and acidic residues" evidence="1">
    <location>
        <begin position="192"/>
        <end position="202"/>
    </location>
</feature>